<feature type="region of interest" description="Disordered" evidence="2">
    <location>
        <begin position="97"/>
        <end position="121"/>
    </location>
</feature>
<keyword evidence="1" id="KW-0175">Coiled coil</keyword>
<proteinExistence type="predicted"/>
<evidence type="ECO:0000313" key="4">
    <source>
        <dbReference type="Proteomes" id="UP000247569"/>
    </source>
</evidence>
<evidence type="ECO:0000256" key="1">
    <source>
        <dbReference type="SAM" id="Coils"/>
    </source>
</evidence>
<dbReference type="OrthoDB" id="4563470at2"/>
<dbReference type="Proteomes" id="UP000247569">
    <property type="component" value="Unassembled WGS sequence"/>
</dbReference>
<protein>
    <recommendedName>
        <fullName evidence="5">PE family protein</fullName>
    </recommendedName>
</protein>
<accession>A0A318K644</accession>
<evidence type="ECO:0000256" key="2">
    <source>
        <dbReference type="SAM" id="MobiDB-lite"/>
    </source>
</evidence>
<dbReference type="AlphaFoldDB" id="A0A318K644"/>
<organism evidence="3 4">
    <name type="scientific">Nocardia tenerifensis</name>
    <dbReference type="NCBI Taxonomy" id="228006"/>
    <lineage>
        <taxon>Bacteria</taxon>
        <taxon>Bacillati</taxon>
        <taxon>Actinomycetota</taxon>
        <taxon>Actinomycetes</taxon>
        <taxon>Mycobacteriales</taxon>
        <taxon>Nocardiaceae</taxon>
        <taxon>Nocardia</taxon>
    </lineage>
</organism>
<feature type="coiled-coil region" evidence="1">
    <location>
        <begin position="20"/>
        <end position="47"/>
    </location>
</feature>
<reference evidence="3 4" key="1">
    <citation type="submission" date="2018-05" db="EMBL/GenBank/DDBJ databases">
        <title>Genomic Encyclopedia of Type Strains, Phase IV (KMG-IV): sequencing the most valuable type-strain genomes for metagenomic binning, comparative biology and taxonomic classification.</title>
        <authorList>
            <person name="Goeker M."/>
        </authorList>
    </citation>
    <scope>NUCLEOTIDE SEQUENCE [LARGE SCALE GENOMIC DNA]</scope>
    <source>
        <strain evidence="3 4">DSM 44704</strain>
    </source>
</reference>
<comment type="caution">
    <text evidence="3">The sequence shown here is derived from an EMBL/GenBank/DDBJ whole genome shotgun (WGS) entry which is preliminary data.</text>
</comment>
<evidence type="ECO:0008006" key="5">
    <source>
        <dbReference type="Google" id="ProtNLM"/>
    </source>
</evidence>
<dbReference type="RefSeq" id="WP_040730637.1">
    <property type="nucleotide sequence ID" value="NZ_QJKF01000003.1"/>
</dbReference>
<sequence length="121" mass="13582">MSEHRNEPVLPSPAKLYRQVGEVVDRIEELRTEVARLTKRYRQLAASPEALAVDDLGEPITAVEANDSVLNGLELADADLQAGAEWLNTTRARHASRLKLTDTAGQQREQRLRAQQRGRTR</sequence>
<dbReference type="EMBL" id="QJKF01000003">
    <property type="protein sequence ID" value="PXX66930.1"/>
    <property type="molecule type" value="Genomic_DNA"/>
</dbReference>
<keyword evidence="4" id="KW-1185">Reference proteome</keyword>
<gene>
    <name evidence="3" type="ORF">DFR70_103685</name>
</gene>
<evidence type="ECO:0000313" key="3">
    <source>
        <dbReference type="EMBL" id="PXX66930.1"/>
    </source>
</evidence>
<name>A0A318K644_9NOCA</name>